<dbReference type="RefSeq" id="WP_203114793.1">
    <property type="nucleotide sequence ID" value="NZ_JAURUO010000003.1"/>
</dbReference>
<sequence>MKRKWILFSCCALFTATTGCANPTKPVQSKENKPKPISTATQQTYAVPPTHSTSQEEKWLPSISEAMRFIQNRTQIQPMAPTLPIYHPESNQWSIGALAQAGQTQYNVTLQWTKQPLPLNSPALQASLNAGLAQLIGGFGANQYKSDSAAVQQLYQSNPGDVAPAYIEPPAGSSQSLIHLGHGMVGTDYQQPDSSLIVWHEGKWTLQVEGTNPTAISVAKELVNYFNQNLLPETRGTLAVNITGDGNHTAAEWVFGSTLYECWDYRSALEAAKMAVSMRFYPASSQHQP</sequence>
<keyword evidence="4" id="KW-1185">Reference proteome</keyword>
<proteinExistence type="predicted"/>
<feature type="chain" id="PRO_5047493155" evidence="2">
    <location>
        <begin position="22"/>
        <end position="289"/>
    </location>
</feature>
<name>A0ABT9LTX5_9BACL</name>
<evidence type="ECO:0000256" key="2">
    <source>
        <dbReference type="SAM" id="SignalP"/>
    </source>
</evidence>
<feature type="compositionally biased region" description="Polar residues" evidence="1">
    <location>
        <begin position="38"/>
        <end position="53"/>
    </location>
</feature>
<protein>
    <submittedName>
        <fullName evidence="3">Uncharacterized protein</fullName>
    </submittedName>
</protein>
<comment type="caution">
    <text evidence="3">The sequence shown here is derived from an EMBL/GenBank/DDBJ whole genome shotgun (WGS) entry which is preliminary data.</text>
</comment>
<evidence type="ECO:0000313" key="4">
    <source>
        <dbReference type="Proteomes" id="UP001229209"/>
    </source>
</evidence>
<accession>A0ABT9LTX5</accession>
<gene>
    <name evidence="3" type="ORF">J2S04_000644</name>
</gene>
<dbReference type="PROSITE" id="PS51257">
    <property type="entry name" value="PROKAR_LIPOPROTEIN"/>
    <property type="match status" value="1"/>
</dbReference>
<reference evidence="3 4" key="1">
    <citation type="submission" date="2023-07" db="EMBL/GenBank/DDBJ databases">
        <title>Genomic Encyclopedia of Type Strains, Phase IV (KMG-IV): sequencing the most valuable type-strain genomes for metagenomic binning, comparative biology and taxonomic classification.</title>
        <authorList>
            <person name="Goeker M."/>
        </authorList>
    </citation>
    <scope>NUCLEOTIDE SEQUENCE [LARGE SCALE GENOMIC DNA]</scope>
    <source>
        <strain evidence="3 4">DSM 25924</strain>
    </source>
</reference>
<feature type="signal peptide" evidence="2">
    <location>
        <begin position="1"/>
        <end position="21"/>
    </location>
</feature>
<dbReference type="Proteomes" id="UP001229209">
    <property type="component" value="Unassembled WGS sequence"/>
</dbReference>
<dbReference type="EMBL" id="JAURUO010000003">
    <property type="protein sequence ID" value="MDP9727714.1"/>
    <property type="molecule type" value="Genomic_DNA"/>
</dbReference>
<organism evidence="3 4">
    <name type="scientific">Alicyclobacillus tolerans</name>
    <dbReference type="NCBI Taxonomy" id="90970"/>
    <lineage>
        <taxon>Bacteria</taxon>
        <taxon>Bacillati</taxon>
        <taxon>Bacillota</taxon>
        <taxon>Bacilli</taxon>
        <taxon>Bacillales</taxon>
        <taxon>Alicyclobacillaceae</taxon>
        <taxon>Alicyclobacillus</taxon>
    </lineage>
</organism>
<feature type="region of interest" description="Disordered" evidence="1">
    <location>
        <begin position="22"/>
        <end position="56"/>
    </location>
</feature>
<evidence type="ECO:0000313" key="3">
    <source>
        <dbReference type="EMBL" id="MDP9727714.1"/>
    </source>
</evidence>
<evidence type="ECO:0000256" key="1">
    <source>
        <dbReference type="SAM" id="MobiDB-lite"/>
    </source>
</evidence>
<keyword evidence="2" id="KW-0732">Signal</keyword>